<sequence length="288" mass="33207">MDIVSTQATRLALLEVVSCLARELDQQDRMAGIYYLASPVVAQESTKRRVNFDGFKGNQVPSVHYSPRQQYHRSITLNMESCDSVEIVKGNIEVKVGIRPRDQRLIYTGKQLEDGHVLGDYNIHNESTIHVFLFLKLPTSPLPHPQKPYPSRKGIPSLSRSITRMAQLTLIKKERMAPRELPSEADLVIVGKMDTESRKVMALVSRLWRLAVRLVTLQEQVSEQTRKRDRLKKLSAILEKEKDAEKRASRTVHDSNYRFGVERLFNFRSKERHQAYEDISLLARELDQ</sequence>
<keyword evidence="1" id="KW-1017">Isopeptide bond</keyword>
<dbReference type="InterPro" id="IPR019956">
    <property type="entry name" value="Ubiquitin_dom"/>
</dbReference>
<evidence type="ECO:0000313" key="6">
    <source>
        <dbReference type="Proteomes" id="UP000626092"/>
    </source>
</evidence>
<dbReference type="SMART" id="SM00213">
    <property type="entry name" value="UBQ"/>
    <property type="match status" value="1"/>
</dbReference>
<dbReference type="AlphaFoldDB" id="A0A834GUU6"/>
<evidence type="ECO:0000313" key="5">
    <source>
        <dbReference type="EMBL" id="KAF7140378.1"/>
    </source>
</evidence>
<organism evidence="5 6">
    <name type="scientific">Rhododendron simsii</name>
    <name type="common">Sims's rhododendron</name>
    <dbReference type="NCBI Taxonomy" id="118357"/>
    <lineage>
        <taxon>Eukaryota</taxon>
        <taxon>Viridiplantae</taxon>
        <taxon>Streptophyta</taxon>
        <taxon>Embryophyta</taxon>
        <taxon>Tracheophyta</taxon>
        <taxon>Spermatophyta</taxon>
        <taxon>Magnoliopsida</taxon>
        <taxon>eudicotyledons</taxon>
        <taxon>Gunneridae</taxon>
        <taxon>Pentapetalae</taxon>
        <taxon>asterids</taxon>
        <taxon>Ericales</taxon>
        <taxon>Ericaceae</taxon>
        <taxon>Ericoideae</taxon>
        <taxon>Rhodoreae</taxon>
        <taxon>Rhododendron</taxon>
    </lineage>
</organism>
<dbReference type="PROSITE" id="PS50053">
    <property type="entry name" value="UBIQUITIN_2"/>
    <property type="match status" value="1"/>
</dbReference>
<evidence type="ECO:0000259" key="4">
    <source>
        <dbReference type="PROSITE" id="PS50053"/>
    </source>
</evidence>
<name>A0A834GUU6_RHOSS</name>
<dbReference type="OrthoDB" id="428577at2759"/>
<dbReference type="InterPro" id="IPR029071">
    <property type="entry name" value="Ubiquitin-like_domsf"/>
</dbReference>
<dbReference type="PRINTS" id="PR00348">
    <property type="entry name" value="UBIQUITIN"/>
</dbReference>
<dbReference type="InterPro" id="IPR050158">
    <property type="entry name" value="Ubiquitin_ubiquitin-like"/>
</dbReference>
<dbReference type="Proteomes" id="UP000626092">
    <property type="component" value="Unassembled WGS sequence"/>
</dbReference>
<evidence type="ECO:0000256" key="1">
    <source>
        <dbReference type="ARBA" id="ARBA00022499"/>
    </source>
</evidence>
<dbReference type="SUPFAM" id="SSF54236">
    <property type="entry name" value="Ubiquitin-like"/>
    <property type="match status" value="1"/>
</dbReference>
<protein>
    <recommendedName>
        <fullName evidence="4">Ubiquitin-like domain-containing protein</fullName>
    </recommendedName>
</protein>
<comment type="caution">
    <text evidence="5">The sequence shown here is derived from an EMBL/GenBank/DDBJ whole genome shotgun (WGS) entry which is preliminary data.</text>
</comment>
<proteinExistence type="predicted"/>
<feature type="coiled-coil region" evidence="3">
    <location>
        <begin position="214"/>
        <end position="248"/>
    </location>
</feature>
<dbReference type="Pfam" id="PF00240">
    <property type="entry name" value="ubiquitin"/>
    <property type="match status" value="1"/>
</dbReference>
<accession>A0A834GUU6</accession>
<dbReference type="EMBL" id="WJXA01000006">
    <property type="protein sequence ID" value="KAF7140378.1"/>
    <property type="molecule type" value="Genomic_DNA"/>
</dbReference>
<keyword evidence="3" id="KW-0175">Coiled coil</keyword>
<dbReference type="InterPro" id="IPR000626">
    <property type="entry name" value="Ubiquitin-like_dom"/>
</dbReference>
<evidence type="ECO:0000256" key="3">
    <source>
        <dbReference type="SAM" id="Coils"/>
    </source>
</evidence>
<dbReference type="PANTHER" id="PTHR10666">
    <property type="entry name" value="UBIQUITIN"/>
    <property type="match status" value="1"/>
</dbReference>
<keyword evidence="2" id="KW-0832">Ubl conjugation</keyword>
<dbReference type="GO" id="GO:0003729">
    <property type="term" value="F:mRNA binding"/>
    <property type="evidence" value="ECO:0007669"/>
    <property type="project" value="UniProtKB-ARBA"/>
</dbReference>
<gene>
    <name evidence="5" type="ORF">RHSIM_Rhsim06G0225200</name>
</gene>
<dbReference type="Gene3D" id="3.10.20.90">
    <property type="entry name" value="Phosphatidylinositol 3-kinase Catalytic Subunit, Chain A, domain 1"/>
    <property type="match status" value="1"/>
</dbReference>
<reference evidence="5" key="1">
    <citation type="submission" date="2019-11" db="EMBL/GenBank/DDBJ databases">
        <authorList>
            <person name="Liu Y."/>
            <person name="Hou J."/>
            <person name="Li T.-Q."/>
            <person name="Guan C.-H."/>
            <person name="Wu X."/>
            <person name="Wu H.-Z."/>
            <person name="Ling F."/>
            <person name="Zhang R."/>
            <person name="Shi X.-G."/>
            <person name="Ren J.-P."/>
            <person name="Chen E.-F."/>
            <person name="Sun J.-M."/>
        </authorList>
    </citation>
    <scope>NUCLEOTIDE SEQUENCE</scope>
    <source>
        <strain evidence="5">Adult_tree_wgs_1</strain>
        <tissue evidence="5">Leaves</tissue>
    </source>
</reference>
<evidence type="ECO:0000256" key="2">
    <source>
        <dbReference type="ARBA" id="ARBA00022843"/>
    </source>
</evidence>
<feature type="domain" description="Ubiquitin-like" evidence="4">
    <location>
        <begin position="63"/>
        <end position="133"/>
    </location>
</feature>
<keyword evidence="6" id="KW-1185">Reference proteome</keyword>